<gene>
    <name evidence="2" type="ORF">ERS021218_01839</name>
</gene>
<dbReference type="PANTHER" id="PTHR37809">
    <property type="entry name" value="RIBOSOMAL PROTEIN S12 METHYLTHIOTRANSFERASE ACCESSORY FACTOR YCAO"/>
    <property type="match status" value="1"/>
</dbReference>
<name>A0A0T8SK69_STREE</name>
<organism evidence="2 3">
    <name type="scientific">Streptococcus pneumoniae</name>
    <dbReference type="NCBI Taxonomy" id="1313"/>
    <lineage>
        <taxon>Bacteria</taxon>
        <taxon>Bacillati</taxon>
        <taxon>Bacillota</taxon>
        <taxon>Bacilli</taxon>
        <taxon>Lactobacillales</taxon>
        <taxon>Streptococcaceae</taxon>
        <taxon>Streptococcus</taxon>
    </lineage>
</organism>
<dbReference type="AlphaFoldDB" id="A0A0T8SK69"/>
<dbReference type="InterPro" id="IPR027624">
    <property type="entry name" value="TOMM_cyclo_SagD"/>
</dbReference>
<evidence type="ECO:0000259" key="1">
    <source>
        <dbReference type="PROSITE" id="PS51664"/>
    </source>
</evidence>
<evidence type="ECO:0000313" key="3">
    <source>
        <dbReference type="Proteomes" id="UP000046095"/>
    </source>
</evidence>
<accession>A0A0T8SK69</accession>
<reference evidence="2 3" key="1">
    <citation type="submission" date="2015-03" db="EMBL/GenBank/DDBJ databases">
        <authorList>
            <person name="Murphy D."/>
        </authorList>
    </citation>
    <scope>NUCLEOTIDE SEQUENCE [LARGE SCALE GENOMIC DNA]</scope>
    <source>
        <strain evidence="2 3">SMRU1708</strain>
    </source>
</reference>
<dbReference type="InterPro" id="IPR003776">
    <property type="entry name" value="YcaO-like_dom"/>
</dbReference>
<dbReference type="PROSITE" id="PS51664">
    <property type="entry name" value="YCAO"/>
    <property type="match status" value="1"/>
</dbReference>
<feature type="domain" description="YcaO" evidence="1">
    <location>
        <begin position="239"/>
        <end position="632"/>
    </location>
</feature>
<dbReference type="NCBIfam" id="TIGR03604">
    <property type="entry name" value="TOMM_cyclo_SagD"/>
    <property type="match status" value="1"/>
</dbReference>
<dbReference type="Pfam" id="PF02624">
    <property type="entry name" value="YcaO"/>
    <property type="match status" value="1"/>
</dbReference>
<dbReference type="EMBL" id="CRVC01000027">
    <property type="protein sequence ID" value="COR85661.1"/>
    <property type="molecule type" value="Genomic_DNA"/>
</dbReference>
<dbReference type="Proteomes" id="UP000046095">
    <property type="component" value="Unassembled WGS sequence"/>
</dbReference>
<dbReference type="Gene3D" id="3.30.160.660">
    <property type="match status" value="1"/>
</dbReference>
<evidence type="ECO:0000313" key="2">
    <source>
        <dbReference type="EMBL" id="COR85661.1"/>
    </source>
</evidence>
<protein>
    <submittedName>
        <fullName evidence="2">YcaO-like family protein</fullName>
    </submittedName>
</protein>
<proteinExistence type="predicted"/>
<dbReference type="Gene3D" id="3.30.1330.230">
    <property type="match status" value="1"/>
</dbReference>
<dbReference type="PANTHER" id="PTHR37809:SF1">
    <property type="entry name" value="RIBOSOMAL PROTEIN S12 METHYLTHIOTRANSFERASE ACCESSORY FACTOR YCAO"/>
    <property type="match status" value="1"/>
</dbReference>
<dbReference type="Gene3D" id="3.30.40.250">
    <property type="match status" value="1"/>
</dbReference>
<sequence>MRIIEIVDVEDQLLQLLSTHTNIDIRAQELSTLDPDSKVDLIIYLKSRRDIENINNIIIKSPNRNIIVIISAFDIIYALYFPKSTFRPCLNCLLLKLKDNNPEHNLLLFLKYGTLPSKHFNLDNRLKSNLILFNEKLDPKVEEYSIEGVNTTNFTFHFSCSCENSGYDMSERMADILLGGGKKLSPKNYRLKKSEHLFDFTRYLDRNFGFFHHSYDEKISEYAPLHAVEINVDAGYESGWGRTFMTEAATKSAFLESLERYCNSRNRRYKKLIRGCFSDLSKKYNTLNPVDFCLSNKEYRDSSYKFHDFDSEKNYDWIFGKNITTGKICLLPSQLVFYKDFSKSEENERFVYETSNGCALGSSIEEAIFYGILEIIERDNFLLTWYLKEEVKQLSWESLPSRLRIINERLKEDNCELKLFNITKEVGIPVIWALYINHNENASIRSFSAAGCHINPLSAIESAIFEVITSVPTFERLIEVRNKESFIEEIQNNFSLIRDIDDHILYHAHADYKNKMPFLFKNNYSEYQNEFDENRIFNTYSHATLTSDLQALIKIIEKKFGDIYVVNISDKVSEKFGLYCVKVLIPGLLNMSFGHSNRRVNIERIKNYVDYRGGNVNSITLNSINHLPHPFP</sequence>